<dbReference type="EMBL" id="QYUN01000003">
    <property type="protein sequence ID" value="RJF96765.1"/>
    <property type="molecule type" value="Genomic_DNA"/>
</dbReference>
<organism evidence="1 2">
    <name type="scientific">Noviherbaspirillum cavernae</name>
    <dbReference type="NCBI Taxonomy" id="2320862"/>
    <lineage>
        <taxon>Bacteria</taxon>
        <taxon>Pseudomonadati</taxon>
        <taxon>Pseudomonadota</taxon>
        <taxon>Betaproteobacteria</taxon>
        <taxon>Burkholderiales</taxon>
        <taxon>Oxalobacteraceae</taxon>
        <taxon>Noviherbaspirillum</taxon>
    </lineage>
</organism>
<dbReference type="AlphaFoldDB" id="A0A418WVP3"/>
<sequence length="247" mass="27843">MNEPDHMELADASSDSSPDFNALIASLRMAGADRFDPVRLHYIEVLEKRAMAHQGSVKRMLDARLEQALAAFKERFDLALCDARETVERSVQQYPQATNDLQRFLVAGDFKGLQRFIATLKSSEQCASLSALVRQLEQHSPEMADAHVDRNPGSRSELKTIRNFRNTWSKLSVDKQVAQALEQAPKNAGPINSHMLVLRSLALMRDISPDYLNRFMSYADTLLCLDQYENKKPGNPKKPQVARAAKK</sequence>
<dbReference type="Proteomes" id="UP000285190">
    <property type="component" value="Unassembled WGS sequence"/>
</dbReference>
<gene>
    <name evidence="1" type="ORF">D3870_20445</name>
</gene>
<accession>A0A418WVP3</accession>
<dbReference type="Pfam" id="PF11445">
    <property type="entry name" value="DUF2894"/>
    <property type="match status" value="1"/>
</dbReference>
<evidence type="ECO:0000313" key="1">
    <source>
        <dbReference type="EMBL" id="RJF96765.1"/>
    </source>
</evidence>
<keyword evidence="2" id="KW-1185">Reference proteome</keyword>
<comment type="caution">
    <text evidence="1">The sequence shown here is derived from an EMBL/GenBank/DDBJ whole genome shotgun (WGS) entry which is preliminary data.</text>
</comment>
<evidence type="ECO:0000313" key="2">
    <source>
        <dbReference type="Proteomes" id="UP000285190"/>
    </source>
</evidence>
<dbReference type="InterPro" id="IPR021549">
    <property type="entry name" value="DUF2894"/>
</dbReference>
<proteinExistence type="predicted"/>
<name>A0A418WVP3_9BURK</name>
<reference evidence="1 2" key="1">
    <citation type="submission" date="2018-09" db="EMBL/GenBank/DDBJ databases">
        <authorList>
            <person name="Zhu H."/>
        </authorList>
    </citation>
    <scope>NUCLEOTIDE SEQUENCE [LARGE SCALE GENOMIC DNA]</scope>
    <source>
        <strain evidence="1 2">K2R10-39</strain>
    </source>
</reference>
<protein>
    <submittedName>
        <fullName evidence="1">DUF2894 domain-containing protein</fullName>
    </submittedName>
</protein>